<comment type="function">
    <text evidence="3">Required for rescue of stalled ribosomes mediated by trans-translation. Binds to transfer-messenger RNA (tmRNA), required for stable association of tmRNA with ribosomes. tmRNA and SmpB together mimic tRNA shape, replacing the anticodon stem-loop with SmpB. tmRNA is encoded by the ssrA gene; the 2 termini fold to resemble tRNA(Ala) and it encodes a 'tag peptide', a short internal open reading frame. During trans-translation Ala-aminoacylated tmRNA acts like a tRNA, entering the A-site of stalled ribosomes, displacing the stalled mRNA. The ribosome then switches to translate the ORF on the tmRNA; the nascent peptide is terminated with the 'tag peptide' encoded by the tmRNA and targeted for degradation. The ribosome is freed to recommence translation, which seems to be the essential function of trans-translation.</text>
</comment>
<evidence type="ECO:0000256" key="2">
    <source>
        <dbReference type="ARBA" id="ARBA00022884"/>
    </source>
</evidence>
<dbReference type="GO" id="GO:0070930">
    <property type="term" value="P:trans-translation-dependent protein tagging"/>
    <property type="evidence" value="ECO:0007669"/>
    <property type="project" value="TreeGrafter"/>
</dbReference>
<reference evidence="6" key="1">
    <citation type="submission" date="2012-11" db="EMBL/GenBank/DDBJ databases">
        <authorList>
            <person name="Lucero-Rivera Y.E."/>
            <person name="Tovar-Ramirez D."/>
        </authorList>
    </citation>
    <scope>NUCLEOTIDE SEQUENCE [LARGE SCALE GENOMIC DNA]</scope>
    <source>
        <strain evidence="6">Araruama</strain>
    </source>
</reference>
<gene>
    <name evidence="3" type="primary">smpB</name>
    <name evidence="5" type="ORF">OMM_08659</name>
</gene>
<evidence type="ECO:0000313" key="6">
    <source>
        <dbReference type="Proteomes" id="UP000189670"/>
    </source>
</evidence>
<accession>A0A1V1P7D1</accession>
<dbReference type="InterPro" id="IPR023620">
    <property type="entry name" value="SmpB"/>
</dbReference>
<dbReference type="Proteomes" id="UP000189670">
    <property type="component" value="Unassembled WGS sequence"/>
</dbReference>
<dbReference type="AlphaFoldDB" id="A0A1V1P7D1"/>
<evidence type="ECO:0000256" key="3">
    <source>
        <dbReference type="HAMAP-Rule" id="MF_00023"/>
    </source>
</evidence>
<comment type="similarity">
    <text evidence="3">Belongs to the SmpB family.</text>
</comment>
<dbReference type="PANTHER" id="PTHR30308">
    <property type="entry name" value="TMRNA-BINDING COMPONENT OF TRANS-TRANSLATION TAGGING COMPLEX"/>
    <property type="match status" value="1"/>
</dbReference>
<keyword evidence="1 3" id="KW-0963">Cytoplasm</keyword>
<comment type="caution">
    <text evidence="5">The sequence shown here is derived from an EMBL/GenBank/DDBJ whole genome shotgun (WGS) entry which is preliminary data.</text>
</comment>
<organism evidence="5 6">
    <name type="scientific">Candidatus Magnetoglobus multicellularis str. Araruama</name>
    <dbReference type="NCBI Taxonomy" id="890399"/>
    <lineage>
        <taxon>Bacteria</taxon>
        <taxon>Pseudomonadati</taxon>
        <taxon>Thermodesulfobacteriota</taxon>
        <taxon>Desulfobacteria</taxon>
        <taxon>Desulfobacterales</taxon>
        <taxon>Desulfobacteraceae</taxon>
        <taxon>Candidatus Magnetoglobus</taxon>
    </lineage>
</organism>
<evidence type="ECO:0000256" key="4">
    <source>
        <dbReference type="SAM" id="MobiDB-lite"/>
    </source>
</evidence>
<proteinExistence type="inferred from homology"/>
<keyword evidence="2 3" id="KW-0694">RNA-binding</keyword>
<dbReference type="GO" id="GO:0005829">
    <property type="term" value="C:cytosol"/>
    <property type="evidence" value="ECO:0007669"/>
    <property type="project" value="TreeGrafter"/>
</dbReference>
<dbReference type="Pfam" id="PF01668">
    <property type="entry name" value="SmpB"/>
    <property type="match status" value="1"/>
</dbReference>
<sequence length="114" mass="13504">MGKANVRDSYAKIKNGEVFVYQMNISQYPFTFYDNHQAKRPRKLLLHKQEIKRLTGKTQEKGFTLIPINLYFKGGKVKLTIGLARGKQKYDKRDAIRKRDEKRDLDRERKSVNK</sequence>
<dbReference type="NCBIfam" id="TIGR00086">
    <property type="entry name" value="smpB"/>
    <property type="match status" value="1"/>
</dbReference>
<dbReference type="NCBIfam" id="NF003843">
    <property type="entry name" value="PRK05422.1"/>
    <property type="match status" value="1"/>
</dbReference>
<evidence type="ECO:0000313" key="5">
    <source>
        <dbReference type="EMBL" id="ETR70656.1"/>
    </source>
</evidence>
<dbReference type="SUPFAM" id="SSF74982">
    <property type="entry name" value="Small protein B (SmpB)"/>
    <property type="match status" value="1"/>
</dbReference>
<dbReference type="PANTHER" id="PTHR30308:SF2">
    <property type="entry name" value="SSRA-BINDING PROTEIN"/>
    <property type="match status" value="1"/>
</dbReference>
<dbReference type="InterPro" id="IPR000037">
    <property type="entry name" value="SsrA-bd_prot"/>
</dbReference>
<feature type="region of interest" description="Disordered" evidence="4">
    <location>
        <begin position="86"/>
        <end position="114"/>
    </location>
</feature>
<dbReference type="Gene3D" id="2.40.280.10">
    <property type="match status" value="1"/>
</dbReference>
<dbReference type="GO" id="GO:0070929">
    <property type="term" value="P:trans-translation"/>
    <property type="evidence" value="ECO:0007669"/>
    <property type="project" value="UniProtKB-UniRule"/>
</dbReference>
<evidence type="ECO:0000256" key="1">
    <source>
        <dbReference type="ARBA" id="ARBA00022490"/>
    </source>
</evidence>
<name>A0A1V1P7D1_9BACT</name>
<dbReference type="HAMAP" id="MF_00023">
    <property type="entry name" value="SmpB"/>
    <property type="match status" value="1"/>
</dbReference>
<dbReference type="GO" id="GO:0003723">
    <property type="term" value="F:RNA binding"/>
    <property type="evidence" value="ECO:0007669"/>
    <property type="project" value="UniProtKB-UniRule"/>
</dbReference>
<protein>
    <recommendedName>
        <fullName evidence="3">SsrA-binding protein</fullName>
    </recommendedName>
    <alternativeName>
        <fullName evidence="3">Small protein B</fullName>
    </alternativeName>
</protein>
<dbReference type="CDD" id="cd09294">
    <property type="entry name" value="SmpB"/>
    <property type="match status" value="1"/>
</dbReference>
<feature type="compositionally biased region" description="Basic and acidic residues" evidence="4">
    <location>
        <begin position="88"/>
        <end position="114"/>
    </location>
</feature>
<dbReference type="EMBL" id="ATBP01000390">
    <property type="protein sequence ID" value="ETR70656.1"/>
    <property type="molecule type" value="Genomic_DNA"/>
</dbReference>
<comment type="subcellular location">
    <subcellularLocation>
        <location evidence="3">Cytoplasm</location>
    </subcellularLocation>
    <text evidence="3">The tmRNA-SmpB complex associates with stalled 70S ribosomes.</text>
</comment>